<dbReference type="GO" id="GO:0051539">
    <property type="term" value="F:4 iron, 4 sulfur cluster binding"/>
    <property type="evidence" value="ECO:0007669"/>
    <property type="project" value="UniProtKB-KW"/>
</dbReference>
<comment type="caution">
    <text evidence="11">The sequence shown here is derived from an EMBL/GenBank/DDBJ whole genome shotgun (WGS) entry which is preliminary data.</text>
</comment>
<evidence type="ECO:0000259" key="8">
    <source>
        <dbReference type="PROSITE" id="PS51085"/>
    </source>
</evidence>
<dbReference type="InterPro" id="IPR006656">
    <property type="entry name" value="Mopterin_OxRdtase"/>
</dbReference>
<dbReference type="SUPFAM" id="SSF50692">
    <property type="entry name" value="ADC-like"/>
    <property type="match status" value="1"/>
</dbReference>
<dbReference type="Gene3D" id="2.20.25.90">
    <property type="entry name" value="ADC-like domains"/>
    <property type="match status" value="1"/>
</dbReference>
<dbReference type="InterPro" id="IPR009010">
    <property type="entry name" value="Asp_de-COase-like_dom_sf"/>
</dbReference>
<dbReference type="PROSITE" id="PS00198">
    <property type="entry name" value="4FE4S_FER_1"/>
    <property type="match status" value="1"/>
</dbReference>
<dbReference type="CDD" id="cd00207">
    <property type="entry name" value="fer2"/>
    <property type="match status" value="1"/>
</dbReference>
<evidence type="ECO:0000256" key="5">
    <source>
        <dbReference type="ARBA" id="ARBA00023002"/>
    </source>
</evidence>
<evidence type="ECO:0000256" key="3">
    <source>
        <dbReference type="ARBA" id="ARBA00022723"/>
    </source>
</evidence>
<evidence type="ECO:0000259" key="9">
    <source>
        <dbReference type="PROSITE" id="PS51379"/>
    </source>
</evidence>
<protein>
    <submittedName>
        <fullName evidence="11">Formate dehydrogenase subunit alpha</fullName>
    </submittedName>
</protein>
<dbReference type="InterPro" id="IPR006963">
    <property type="entry name" value="Mopterin_OxRdtase_4Fe-4S_dom"/>
</dbReference>
<dbReference type="FunFam" id="3.30.70.20:FF:000035">
    <property type="entry name" value="Iron hydrogenase 1"/>
    <property type="match status" value="1"/>
</dbReference>
<dbReference type="SUPFAM" id="SSF54292">
    <property type="entry name" value="2Fe-2S ferredoxin-like"/>
    <property type="match status" value="1"/>
</dbReference>
<dbReference type="Pfam" id="PF01568">
    <property type="entry name" value="Molydop_binding"/>
    <property type="match status" value="1"/>
</dbReference>
<dbReference type="Gene3D" id="3.10.20.740">
    <property type="match status" value="1"/>
</dbReference>
<dbReference type="GO" id="GO:0003954">
    <property type="term" value="F:NADH dehydrogenase activity"/>
    <property type="evidence" value="ECO:0007669"/>
    <property type="project" value="TreeGrafter"/>
</dbReference>
<dbReference type="InterPro" id="IPR027467">
    <property type="entry name" value="MopterinOxRdtase_cofactor_BS"/>
</dbReference>
<dbReference type="PROSITE" id="PS51669">
    <property type="entry name" value="4FE4S_MOW_BIS_MGD"/>
    <property type="match status" value="1"/>
</dbReference>
<dbReference type="GO" id="GO:0008863">
    <property type="term" value="F:formate dehydrogenase (NAD+) activity"/>
    <property type="evidence" value="ECO:0007669"/>
    <property type="project" value="InterPro"/>
</dbReference>
<dbReference type="InterPro" id="IPR017900">
    <property type="entry name" value="4Fe4S_Fe_S_CS"/>
</dbReference>
<dbReference type="PROSITE" id="PS51085">
    <property type="entry name" value="2FE2S_FER_2"/>
    <property type="match status" value="1"/>
</dbReference>
<feature type="domain" description="4Fe-4S Mo/W bis-MGD-type" evidence="10">
    <location>
        <begin position="212"/>
        <end position="268"/>
    </location>
</feature>
<dbReference type="Gene3D" id="3.40.50.740">
    <property type="match status" value="1"/>
</dbReference>
<organism evidence="11 12">
    <name type="scientific">Flavobacterium aquariorum</name>
    <dbReference type="NCBI Taxonomy" id="2217670"/>
    <lineage>
        <taxon>Bacteria</taxon>
        <taxon>Pseudomonadati</taxon>
        <taxon>Bacteroidota</taxon>
        <taxon>Flavobacteriia</taxon>
        <taxon>Flavobacteriales</taxon>
        <taxon>Flavobacteriaceae</taxon>
        <taxon>Flavobacterium</taxon>
    </lineage>
</organism>
<feature type="domain" description="4Fe-4S ferredoxin-type" evidence="9">
    <location>
        <begin position="133"/>
        <end position="152"/>
    </location>
</feature>
<reference evidence="11 12" key="1">
    <citation type="submission" date="2018-06" db="EMBL/GenBank/DDBJ databases">
        <title>Flavobacterium sp IMCC34762, genome.</title>
        <authorList>
            <person name="Joung Y."/>
            <person name="Cho J."/>
            <person name="Song J."/>
        </authorList>
    </citation>
    <scope>NUCLEOTIDE SEQUENCE [LARGE SCALE GENOMIC DNA]</scope>
    <source>
        <strain evidence="11 12">IMCC34762</strain>
    </source>
</reference>
<dbReference type="InterPro" id="IPR050123">
    <property type="entry name" value="Prok_molybdopt-oxidoreductase"/>
</dbReference>
<dbReference type="InterPro" id="IPR006657">
    <property type="entry name" value="MoPterin_dinucl-bd_dom"/>
</dbReference>
<dbReference type="Pfam" id="PF04879">
    <property type="entry name" value="Molybdop_Fe4S4"/>
    <property type="match status" value="1"/>
</dbReference>
<keyword evidence="12" id="KW-1185">Reference proteome</keyword>
<proteinExistence type="inferred from homology"/>
<dbReference type="InterPro" id="IPR036010">
    <property type="entry name" value="2Fe-2S_ferredoxin-like_sf"/>
</dbReference>
<keyword evidence="6" id="KW-0408">Iron</keyword>
<dbReference type="PANTHER" id="PTHR43105">
    <property type="entry name" value="RESPIRATORY NITRATE REDUCTASE"/>
    <property type="match status" value="1"/>
</dbReference>
<dbReference type="SUPFAM" id="SSF54862">
    <property type="entry name" value="4Fe-4S ferredoxins"/>
    <property type="match status" value="1"/>
</dbReference>
<keyword evidence="4" id="KW-0677">Repeat</keyword>
<dbReference type="InterPro" id="IPR054351">
    <property type="entry name" value="NADH_UbQ_OxRdtase_ferredoxin"/>
</dbReference>
<evidence type="ECO:0000256" key="6">
    <source>
        <dbReference type="ARBA" id="ARBA00023004"/>
    </source>
</evidence>
<dbReference type="PANTHER" id="PTHR43105:SF14">
    <property type="entry name" value="FORMATE DEHYDROGENASE H"/>
    <property type="match status" value="1"/>
</dbReference>
<evidence type="ECO:0000313" key="11">
    <source>
        <dbReference type="EMBL" id="PZX94685.1"/>
    </source>
</evidence>
<keyword evidence="2" id="KW-0004">4Fe-4S</keyword>
<keyword evidence="5" id="KW-0560">Oxidoreductase</keyword>
<dbReference type="PIRSF" id="PIRSF036643">
    <property type="entry name" value="FDH_alpha"/>
    <property type="match status" value="1"/>
</dbReference>
<dbReference type="Pfam" id="PF13510">
    <property type="entry name" value="Fer2_4"/>
    <property type="match status" value="1"/>
</dbReference>
<dbReference type="InterPro" id="IPR006478">
    <property type="entry name" value="Formate_DH_asu"/>
</dbReference>
<dbReference type="Gene3D" id="3.40.228.10">
    <property type="entry name" value="Dimethylsulfoxide Reductase, domain 2"/>
    <property type="match status" value="1"/>
</dbReference>
<dbReference type="Gene3D" id="2.40.40.20">
    <property type="match status" value="1"/>
</dbReference>
<dbReference type="PROSITE" id="PS00551">
    <property type="entry name" value="MOLYBDOPTERIN_PROK_1"/>
    <property type="match status" value="1"/>
</dbReference>
<feature type="domain" description="2Fe-2S ferredoxin-type" evidence="8">
    <location>
        <begin position="2"/>
        <end position="78"/>
    </location>
</feature>
<gene>
    <name evidence="11" type="ORF">DOS84_03780</name>
</gene>
<name>A0A2W7UMT9_9FLAO</name>
<dbReference type="RefSeq" id="WP_111408781.1">
    <property type="nucleotide sequence ID" value="NZ_QKXH01000002.1"/>
</dbReference>
<dbReference type="InterPro" id="IPR041924">
    <property type="entry name" value="Formate_Dh-H_N"/>
</dbReference>
<evidence type="ECO:0000259" key="10">
    <source>
        <dbReference type="PROSITE" id="PS51669"/>
    </source>
</evidence>
<dbReference type="Pfam" id="PF22117">
    <property type="entry name" value="Fer4_Nqo3"/>
    <property type="match status" value="1"/>
</dbReference>
<dbReference type="GO" id="GO:0046872">
    <property type="term" value="F:metal ion binding"/>
    <property type="evidence" value="ECO:0007669"/>
    <property type="project" value="UniProtKB-KW"/>
</dbReference>
<dbReference type="InterPro" id="IPR017896">
    <property type="entry name" value="4Fe4S_Fe-S-bd"/>
</dbReference>
<dbReference type="GO" id="GO:0015942">
    <property type="term" value="P:formate metabolic process"/>
    <property type="evidence" value="ECO:0007669"/>
    <property type="project" value="InterPro"/>
</dbReference>
<dbReference type="Gene3D" id="3.30.70.20">
    <property type="match status" value="1"/>
</dbReference>
<sequence>MPSVKIDNRLFSFVAGTTILELLQNNAIKIPALCHDRRISSSSVCRSCLVKVNEDSHWQPSCSTLLLDGMIIETTSPEIEDYRKEILGMMAKEYPQSAVKKNPDKEFHYWLNHYNLKGKLSIKTKTHKDISHPYIQVDMSQCIKCERCIRICDELQGQFVWHMSKRGDQEQIVSDSKGLFNKSSCVSCGACADTCPTGAIEDKNVIQFGIAEKTTRSVCAYCGVGCEINVETKNEKIIGIHPVMESPVSKGHLCVKGRYAWNYNYAEDRIKHPMIRRNGEWEEVSWEEAFVFCSEKFKAISAQYGPDSIGIIGSARATNEENYLIQKFARAVIGTNNIENCARVCHQPTAKAMSMMLGTGAATNSFDDIEKTKTILISGSNTTKSHPIVGARIKQAVLNGANLIVIDPRKIELSKYAKYHLQLKAGTNIPLFNAMANVIIAEGLIDEKFIENRVEGWDTFKEFISAWTPECASKICNVSAQLIREAARLYATKSPSMCFHGLGLTEHTQGTESVMALVNLALITGNIGKSGSGINPLRGQNNVQGAAVMGCEPGSYTGLASVNKERVQFEALWKTNLPDKKGLTLPEMIDNGALGNLKAMWIVGFDVYFTMPDSSHTEKAFSNLDLLIVQDMFLTETAKRFGNVFLPVASSFEKEGTFMNSERRIQRIRKVIPAPEEVKTDWEIVCALAKKMDKKELFNYTSAEEIWNEIRLAWKAVHGITYQRIENNGLQWPCPDENHPGTEILHEKSFPIGDKAKLFQIDFVHTLEQASESYPFILVTGRELYHFNSGTMTYRTSNKKIHPTDFLHIHPADAIDIKMKEGEKAKISSKYGTAFLKVKMDDNVRKGECFTTFSNTEVFINKITGPFRDNYVQTPEYKITAVRIEKIKQRLNS</sequence>
<accession>A0A2W7UMT9</accession>
<dbReference type="CDD" id="cd02753">
    <property type="entry name" value="MopB_Formate-Dh-H"/>
    <property type="match status" value="1"/>
</dbReference>
<evidence type="ECO:0000256" key="4">
    <source>
        <dbReference type="ARBA" id="ARBA00022737"/>
    </source>
</evidence>
<keyword evidence="7" id="KW-0411">Iron-sulfur</keyword>
<dbReference type="GO" id="GO:0016020">
    <property type="term" value="C:membrane"/>
    <property type="evidence" value="ECO:0007669"/>
    <property type="project" value="TreeGrafter"/>
</dbReference>
<dbReference type="AlphaFoldDB" id="A0A2W7UMT9"/>
<dbReference type="InterPro" id="IPR001041">
    <property type="entry name" value="2Fe-2S_ferredoxin-type"/>
</dbReference>
<dbReference type="Proteomes" id="UP000249177">
    <property type="component" value="Unassembled WGS sequence"/>
</dbReference>
<evidence type="ECO:0000256" key="1">
    <source>
        <dbReference type="ARBA" id="ARBA00007023"/>
    </source>
</evidence>
<dbReference type="NCBIfam" id="TIGR01591">
    <property type="entry name" value="Fdh-alpha"/>
    <property type="match status" value="1"/>
</dbReference>
<comment type="similarity">
    <text evidence="1">In the C-terminal section; belongs to the prokaryotic molybdopterin-containing oxidoreductase family.</text>
</comment>
<dbReference type="OrthoDB" id="9792592at2"/>
<dbReference type="GO" id="GO:0022904">
    <property type="term" value="P:respiratory electron transport chain"/>
    <property type="evidence" value="ECO:0007669"/>
    <property type="project" value="TreeGrafter"/>
</dbReference>
<dbReference type="EMBL" id="QKXH01000002">
    <property type="protein sequence ID" value="PZX94685.1"/>
    <property type="molecule type" value="Genomic_DNA"/>
</dbReference>
<dbReference type="GO" id="GO:0043546">
    <property type="term" value="F:molybdopterin cofactor binding"/>
    <property type="evidence" value="ECO:0007669"/>
    <property type="project" value="InterPro"/>
</dbReference>
<feature type="domain" description="4Fe-4S ferredoxin-type" evidence="9">
    <location>
        <begin position="176"/>
        <end position="205"/>
    </location>
</feature>
<evidence type="ECO:0000256" key="2">
    <source>
        <dbReference type="ARBA" id="ARBA00022485"/>
    </source>
</evidence>
<evidence type="ECO:0000256" key="7">
    <source>
        <dbReference type="ARBA" id="ARBA00023014"/>
    </source>
</evidence>
<dbReference type="PROSITE" id="PS51379">
    <property type="entry name" value="4FE4S_FER_2"/>
    <property type="match status" value="2"/>
</dbReference>
<evidence type="ECO:0000313" key="12">
    <source>
        <dbReference type="Proteomes" id="UP000249177"/>
    </source>
</evidence>
<dbReference type="Pfam" id="PF00384">
    <property type="entry name" value="Molybdopterin"/>
    <property type="match status" value="1"/>
</dbReference>
<dbReference type="SMART" id="SM00926">
    <property type="entry name" value="Molybdop_Fe4S4"/>
    <property type="match status" value="1"/>
</dbReference>
<dbReference type="SUPFAM" id="SSF53706">
    <property type="entry name" value="Formate dehydrogenase/DMSO reductase, domains 1-3"/>
    <property type="match status" value="1"/>
</dbReference>
<keyword evidence="3" id="KW-0479">Metal-binding</keyword>